<sequence>MIVVQPALSTTRDNPYSSPFGSKASDRIPLRCGDDKHALLLGLVIVFRSPPSLDQISRVMDLSAEKVHIMLTPTLGSLASDPSSDIRLSKGLMCAILQTRDMELAAAHEKLACWCLKFLHMRHVRDIAYATQHWAYHVCRAEPTSHLLDTLRDIAFPLVTMSNQQLAAVVNWLKKSRTDGNSDVHDRIVQFESLLQAKPTDVESSVYAR</sequence>
<name>A0A8H6YXQ4_9AGAR</name>
<proteinExistence type="predicted"/>
<organism evidence="2 3">
    <name type="scientific">Mycena sanguinolenta</name>
    <dbReference type="NCBI Taxonomy" id="230812"/>
    <lineage>
        <taxon>Eukaryota</taxon>
        <taxon>Fungi</taxon>
        <taxon>Dikarya</taxon>
        <taxon>Basidiomycota</taxon>
        <taxon>Agaricomycotina</taxon>
        <taxon>Agaricomycetes</taxon>
        <taxon>Agaricomycetidae</taxon>
        <taxon>Agaricales</taxon>
        <taxon>Marasmiineae</taxon>
        <taxon>Mycenaceae</taxon>
        <taxon>Mycena</taxon>
    </lineage>
</organism>
<protein>
    <submittedName>
        <fullName evidence="2">Uncharacterized protein</fullName>
    </submittedName>
</protein>
<dbReference type="AlphaFoldDB" id="A0A8H6YXQ4"/>
<feature type="region of interest" description="Disordered" evidence="1">
    <location>
        <begin position="1"/>
        <end position="20"/>
    </location>
</feature>
<feature type="compositionally biased region" description="Polar residues" evidence="1">
    <location>
        <begin position="7"/>
        <end position="20"/>
    </location>
</feature>
<evidence type="ECO:0000256" key="1">
    <source>
        <dbReference type="SAM" id="MobiDB-lite"/>
    </source>
</evidence>
<dbReference type="OrthoDB" id="3034835at2759"/>
<evidence type="ECO:0000313" key="2">
    <source>
        <dbReference type="EMBL" id="KAF7367139.1"/>
    </source>
</evidence>
<comment type="caution">
    <text evidence="2">The sequence shown here is derived from an EMBL/GenBank/DDBJ whole genome shotgun (WGS) entry which is preliminary data.</text>
</comment>
<keyword evidence="3" id="KW-1185">Reference proteome</keyword>
<reference evidence="2" key="1">
    <citation type="submission" date="2020-05" db="EMBL/GenBank/DDBJ databases">
        <title>Mycena genomes resolve the evolution of fungal bioluminescence.</title>
        <authorList>
            <person name="Tsai I.J."/>
        </authorList>
    </citation>
    <scope>NUCLEOTIDE SEQUENCE</scope>
    <source>
        <strain evidence="2">160909Yilan</strain>
    </source>
</reference>
<accession>A0A8H6YXQ4</accession>
<dbReference type="EMBL" id="JACAZH010000006">
    <property type="protein sequence ID" value="KAF7367139.1"/>
    <property type="molecule type" value="Genomic_DNA"/>
</dbReference>
<dbReference type="Proteomes" id="UP000623467">
    <property type="component" value="Unassembled WGS sequence"/>
</dbReference>
<evidence type="ECO:0000313" key="3">
    <source>
        <dbReference type="Proteomes" id="UP000623467"/>
    </source>
</evidence>
<gene>
    <name evidence="2" type="ORF">MSAN_00973600</name>
</gene>